<dbReference type="Gene3D" id="3.10.450.50">
    <property type="match status" value="1"/>
</dbReference>
<evidence type="ECO:0000313" key="3">
    <source>
        <dbReference type="Proteomes" id="UP001320898"/>
    </source>
</evidence>
<proteinExistence type="predicted"/>
<dbReference type="InterPro" id="IPR011944">
    <property type="entry name" value="Steroid_delta5-4_isomerase"/>
</dbReference>
<dbReference type="NCBIfam" id="TIGR02246">
    <property type="entry name" value="SgcJ/EcaC family oxidoreductase"/>
    <property type="match status" value="1"/>
</dbReference>
<name>A0AAW5QV24_9HYPH</name>
<dbReference type="Proteomes" id="UP001320898">
    <property type="component" value="Unassembled WGS sequence"/>
</dbReference>
<feature type="domain" description="SnoaL-like" evidence="1">
    <location>
        <begin position="14"/>
        <end position="137"/>
    </location>
</feature>
<evidence type="ECO:0000313" key="2">
    <source>
        <dbReference type="EMBL" id="MCT8970508.1"/>
    </source>
</evidence>
<gene>
    <name evidence="2" type="ORF">MUB46_01405</name>
</gene>
<dbReference type="SUPFAM" id="SSF54427">
    <property type="entry name" value="NTF2-like"/>
    <property type="match status" value="1"/>
</dbReference>
<dbReference type="EMBL" id="JALIDZ010000001">
    <property type="protein sequence ID" value="MCT8970508.1"/>
    <property type="molecule type" value="Genomic_DNA"/>
</dbReference>
<dbReference type="InterPro" id="IPR037401">
    <property type="entry name" value="SnoaL-like"/>
</dbReference>
<dbReference type="AlphaFoldDB" id="A0AAW5QV24"/>
<dbReference type="RefSeq" id="WP_261614075.1">
    <property type="nucleotide sequence ID" value="NZ_JALIDZ010000001.1"/>
</dbReference>
<dbReference type="Pfam" id="PF13474">
    <property type="entry name" value="SnoaL_3"/>
    <property type="match status" value="1"/>
</dbReference>
<sequence length="150" mass="16714">MDAPLTKTTPEEEVRGVMGDYYEAIRSADSDRIASFYAPDILAFDAIGELRFEGRDAYKAHWEACMAMCEGMTDPVFEMRDLAVSAGSDVAFGHWLVRCGGTDPKGETNTFWMRASAGLERRDDRWVIVHEHNSAPFDPVSNAVMMGLEP</sequence>
<accession>A0AAW5QV24</accession>
<comment type="caution">
    <text evidence="2">The sequence shown here is derived from an EMBL/GenBank/DDBJ whole genome shotgun (WGS) entry which is preliminary data.</text>
</comment>
<protein>
    <submittedName>
        <fullName evidence="2">SgcJ/EcaC family oxidoreductase</fullName>
    </submittedName>
</protein>
<reference evidence="2 3" key="1">
    <citation type="submission" date="2022-04" db="EMBL/GenBank/DDBJ databases">
        <authorList>
            <person name="Ye Y.-Q."/>
            <person name="Du Z.-J."/>
        </authorList>
    </citation>
    <scope>NUCLEOTIDE SEQUENCE [LARGE SCALE GENOMIC DNA]</scope>
    <source>
        <strain evidence="2 3">A6E488</strain>
    </source>
</reference>
<organism evidence="2 3">
    <name type="scientific">Microbaculum marinisediminis</name>
    <dbReference type="NCBI Taxonomy" id="2931392"/>
    <lineage>
        <taxon>Bacteria</taxon>
        <taxon>Pseudomonadati</taxon>
        <taxon>Pseudomonadota</taxon>
        <taxon>Alphaproteobacteria</taxon>
        <taxon>Hyphomicrobiales</taxon>
        <taxon>Tepidamorphaceae</taxon>
        <taxon>Microbaculum</taxon>
    </lineage>
</organism>
<dbReference type="InterPro" id="IPR032710">
    <property type="entry name" value="NTF2-like_dom_sf"/>
</dbReference>
<evidence type="ECO:0000259" key="1">
    <source>
        <dbReference type="Pfam" id="PF13474"/>
    </source>
</evidence>
<keyword evidence="3" id="KW-1185">Reference proteome</keyword>